<dbReference type="EMBL" id="JH687399">
    <property type="protein sequence ID" value="EIM80054.1"/>
    <property type="molecule type" value="Genomic_DNA"/>
</dbReference>
<feature type="compositionally biased region" description="Basic and acidic residues" evidence="1">
    <location>
        <begin position="132"/>
        <end position="141"/>
    </location>
</feature>
<organism evidence="2 3">
    <name type="scientific">Stereum hirsutum (strain FP-91666)</name>
    <name type="common">White-rot fungus</name>
    <dbReference type="NCBI Taxonomy" id="721885"/>
    <lineage>
        <taxon>Eukaryota</taxon>
        <taxon>Fungi</taxon>
        <taxon>Dikarya</taxon>
        <taxon>Basidiomycota</taxon>
        <taxon>Agaricomycotina</taxon>
        <taxon>Agaricomycetes</taxon>
        <taxon>Russulales</taxon>
        <taxon>Stereaceae</taxon>
        <taxon>Stereum</taxon>
    </lineage>
</organism>
<feature type="region of interest" description="Disordered" evidence="1">
    <location>
        <begin position="240"/>
        <end position="263"/>
    </location>
</feature>
<dbReference type="Proteomes" id="UP000053927">
    <property type="component" value="Unassembled WGS sequence"/>
</dbReference>
<keyword evidence="3" id="KW-1185">Reference proteome</keyword>
<accession>R7RXJ6</accession>
<feature type="compositionally biased region" description="Basic residues" evidence="1">
    <location>
        <begin position="1"/>
        <end position="11"/>
    </location>
</feature>
<dbReference type="AlphaFoldDB" id="R7RXJ6"/>
<feature type="compositionally biased region" description="Polar residues" evidence="1">
    <location>
        <begin position="112"/>
        <end position="122"/>
    </location>
</feature>
<protein>
    <submittedName>
        <fullName evidence="2">Uncharacterized protein</fullName>
    </submittedName>
</protein>
<evidence type="ECO:0000313" key="2">
    <source>
        <dbReference type="EMBL" id="EIM80054.1"/>
    </source>
</evidence>
<feature type="region of interest" description="Disordered" evidence="1">
    <location>
        <begin position="1"/>
        <end position="161"/>
    </location>
</feature>
<sequence>MSNNKNKRCKRGTTAATSSASQTPTPSKSAASSRDASPAQSPQPASTTAHPKPRRTVKLKLPAQPTTTSPDASEDDPLTPPPKVSRAEVNAAIQEVLGPVKTARSHPARAQSLPSDNEQVNVDQDAVEEEGNGERGQKDSSDSDSEDSDDEPEDEDPFTITFAVPHDAVETVSIESSMTLNDFRHEIAEKIDVATKYLSLSYRYPELVDAVSEEWKSRQMKSSKAKGKTKALIVELKDLRPVDSKGKGKGKSKGKGGKKSADERYNKVSLCDVAKKYDKEGSCRCLKMVCALAAP</sequence>
<dbReference type="KEGG" id="shs:STEHIDRAFT_115951"/>
<feature type="compositionally biased region" description="Polar residues" evidence="1">
    <location>
        <begin position="34"/>
        <end position="49"/>
    </location>
</feature>
<name>R7RXJ6_STEHR</name>
<feature type="compositionally biased region" description="Basic residues" evidence="1">
    <location>
        <begin position="247"/>
        <end position="258"/>
    </location>
</feature>
<reference evidence="3" key="1">
    <citation type="journal article" date="2012" name="Science">
        <title>The Paleozoic origin of enzymatic lignin decomposition reconstructed from 31 fungal genomes.</title>
        <authorList>
            <person name="Floudas D."/>
            <person name="Binder M."/>
            <person name="Riley R."/>
            <person name="Barry K."/>
            <person name="Blanchette R.A."/>
            <person name="Henrissat B."/>
            <person name="Martinez A.T."/>
            <person name="Otillar R."/>
            <person name="Spatafora J.W."/>
            <person name="Yadav J.S."/>
            <person name="Aerts A."/>
            <person name="Benoit I."/>
            <person name="Boyd A."/>
            <person name="Carlson A."/>
            <person name="Copeland A."/>
            <person name="Coutinho P.M."/>
            <person name="de Vries R.P."/>
            <person name="Ferreira P."/>
            <person name="Findley K."/>
            <person name="Foster B."/>
            <person name="Gaskell J."/>
            <person name="Glotzer D."/>
            <person name="Gorecki P."/>
            <person name="Heitman J."/>
            <person name="Hesse C."/>
            <person name="Hori C."/>
            <person name="Igarashi K."/>
            <person name="Jurgens J.A."/>
            <person name="Kallen N."/>
            <person name="Kersten P."/>
            <person name="Kohler A."/>
            <person name="Kuees U."/>
            <person name="Kumar T.K.A."/>
            <person name="Kuo A."/>
            <person name="LaButti K."/>
            <person name="Larrondo L.F."/>
            <person name="Lindquist E."/>
            <person name="Ling A."/>
            <person name="Lombard V."/>
            <person name="Lucas S."/>
            <person name="Lundell T."/>
            <person name="Martin R."/>
            <person name="McLaughlin D.J."/>
            <person name="Morgenstern I."/>
            <person name="Morin E."/>
            <person name="Murat C."/>
            <person name="Nagy L.G."/>
            <person name="Nolan M."/>
            <person name="Ohm R.A."/>
            <person name="Patyshakuliyeva A."/>
            <person name="Rokas A."/>
            <person name="Ruiz-Duenas F.J."/>
            <person name="Sabat G."/>
            <person name="Salamov A."/>
            <person name="Samejima M."/>
            <person name="Schmutz J."/>
            <person name="Slot J.C."/>
            <person name="St John F."/>
            <person name="Stenlid J."/>
            <person name="Sun H."/>
            <person name="Sun S."/>
            <person name="Syed K."/>
            <person name="Tsang A."/>
            <person name="Wiebenga A."/>
            <person name="Young D."/>
            <person name="Pisabarro A."/>
            <person name="Eastwood D.C."/>
            <person name="Martin F."/>
            <person name="Cullen D."/>
            <person name="Grigoriev I.V."/>
            <person name="Hibbett D.S."/>
        </authorList>
    </citation>
    <scope>NUCLEOTIDE SEQUENCE [LARGE SCALE GENOMIC DNA]</scope>
    <source>
        <strain evidence="3">FP-91666</strain>
    </source>
</reference>
<feature type="compositionally biased region" description="Acidic residues" evidence="1">
    <location>
        <begin position="142"/>
        <end position="157"/>
    </location>
</feature>
<evidence type="ECO:0000256" key="1">
    <source>
        <dbReference type="SAM" id="MobiDB-lite"/>
    </source>
</evidence>
<dbReference type="GeneID" id="18795831"/>
<proteinExistence type="predicted"/>
<evidence type="ECO:0000313" key="3">
    <source>
        <dbReference type="Proteomes" id="UP000053927"/>
    </source>
</evidence>
<gene>
    <name evidence="2" type="ORF">STEHIDRAFT_115951</name>
</gene>
<dbReference type="RefSeq" id="XP_007310680.1">
    <property type="nucleotide sequence ID" value="XM_007310618.1"/>
</dbReference>
<feature type="compositionally biased region" description="Low complexity" evidence="1">
    <location>
        <begin position="13"/>
        <end position="33"/>
    </location>
</feature>